<protein>
    <submittedName>
        <fullName evidence="1">Uncharacterized protein</fullName>
    </submittedName>
</protein>
<dbReference type="VEuPathDB" id="FungiDB:JI435_405630"/>
<feature type="non-terminal residue" evidence="1">
    <location>
        <position position="1"/>
    </location>
</feature>
<proteinExistence type="predicted"/>
<sequence>TGEERRFRYRRYTMEVEGCDGFADGSGLRTGLSGRIASKCAPEGTPVTVSCRITETRLWREIVRKHSEDTAPGQWGTVAKAGRSGWVRGSSKRSLRRRPCFRKFWWFLSDE</sequence>
<name>A0A7U2HZG2_PHANO</name>
<evidence type="ECO:0000313" key="2">
    <source>
        <dbReference type="Proteomes" id="UP000663193"/>
    </source>
</evidence>
<reference evidence="2" key="1">
    <citation type="journal article" date="2021" name="BMC Genomics">
        <title>Chromosome-level genome assembly and manually-curated proteome of model necrotroph Parastagonospora nodorum Sn15 reveals a genome-wide trove of candidate effector homologs, and redundancy of virulence-related functions within an accessory chromosome.</title>
        <authorList>
            <person name="Bertazzoni S."/>
            <person name="Jones D.A.B."/>
            <person name="Phan H.T."/>
            <person name="Tan K.-C."/>
            <person name="Hane J.K."/>
        </authorList>
    </citation>
    <scope>NUCLEOTIDE SEQUENCE [LARGE SCALE GENOMIC DNA]</scope>
    <source>
        <strain evidence="2">SN15 / ATCC MYA-4574 / FGSC 10173)</strain>
    </source>
</reference>
<gene>
    <name evidence="1" type="ORF">JI435_405630</name>
</gene>
<dbReference type="AlphaFoldDB" id="A0A7U2HZG2"/>
<accession>A0A7U2HZG2</accession>
<dbReference type="Proteomes" id="UP000663193">
    <property type="component" value="Chromosome 4"/>
</dbReference>
<dbReference type="EMBL" id="CP069026">
    <property type="protein sequence ID" value="QRC94321.1"/>
    <property type="molecule type" value="Genomic_DNA"/>
</dbReference>
<organism evidence="1 2">
    <name type="scientific">Phaeosphaeria nodorum (strain SN15 / ATCC MYA-4574 / FGSC 10173)</name>
    <name type="common">Glume blotch fungus</name>
    <name type="synonym">Parastagonospora nodorum</name>
    <dbReference type="NCBI Taxonomy" id="321614"/>
    <lineage>
        <taxon>Eukaryota</taxon>
        <taxon>Fungi</taxon>
        <taxon>Dikarya</taxon>
        <taxon>Ascomycota</taxon>
        <taxon>Pezizomycotina</taxon>
        <taxon>Dothideomycetes</taxon>
        <taxon>Pleosporomycetidae</taxon>
        <taxon>Pleosporales</taxon>
        <taxon>Pleosporineae</taxon>
        <taxon>Phaeosphaeriaceae</taxon>
        <taxon>Parastagonospora</taxon>
    </lineage>
</organism>
<evidence type="ECO:0000313" key="1">
    <source>
        <dbReference type="EMBL" id="QRC94321.1"/>
    </source>
</evidence>
<keyword evidence="2" id="KW-1185">Reference proteome</keyword>